<protein>
    <submittedName>
        <fullName evidence="1">Uncharacterized protein</fullName>
    </submittedName>
</protein>
<dbReference type="EMBL" id="CZRL01000089">
    <property type="protein sequence ID" value="CUS52816.1"/>
    <property type="molecule type" value="Genomic_DNA"/>
</dbReference>
<reference evidence="1" key="1">
    <citation type="submission" date="2015-10" db="EMBL/GenBank/DDBJ databases">
        <authorList>
            <person name="Gilbert D.G."/>
        </authorList>
    </citation>
    <scope>NUCLEOTIDE SEQUENCE</scope>
</reference>
<accession>A0A160TRV7</accession>
<gene>
    <name evidence="1" type="ORF">MGWOODY_XGa1337</name>
</gene>
<organism evidence="1">
    <name type="scientific">hydrothermal vent metagenome</name>
    <dbReference type="NCBI Taxonomy" id="652676"/>
    <lineage>
        <taxon>unclassified sequences</taxon>
        <taxon>metagenomes</taxon>
        <taxon>ecological metagenomes</taxon>
    </lineage>
</organism>
<sequence>MDIQAEELQQRFLGWQCRLRQIAMRQREGQPSDGMQPRVLLREDGGYSTSITVLINRRSAESDASQFRYLVQKTHDPADRFANALELLSATHYQRPHEFSDELTALFQSGGLLARALLAKRACTLVFSQFSAAYTLPCTVRQLVDDAPAYQATYWHNRLFNSRMPKDVIVLGFKPDWNKASSTI</sequence>
<dbReference type="AlphaFoldDB" id="A0A160TRV7"/>
<proteinExistence type="predicted"/>
<evidence type="ECO:0000313" key="1">
    <source>
        <dbReference type="EMBL" id="CUS52816.1"/>
    </source>
</evidence>
<name>A0A160TRV7_9ZZZZ</name>